<evidence type="ECO:0008006" key="3">
    <source>
        <dbReference type="Google" id="ProtNLM"/>
    </source>
</evidence>
<dbReference type="PANTHER" id="PTHR30619">
    <property type="entry name" value="DNA INTERNALIZATION/COMPETENCE PROTEIN COMEC/REC2"/>
    <property type="match status" value="1"/>
</dbReference>
<dbReference type="InterPro" id="IPR052159">
    <property type="entry name" value="Competence_DNA_uptake"/>
</dbReference>
<dbReference type="Proteomes" id="UP001470230">
    <property type="component" value="Unassembled WGS sequence"/>
</dbReference>
<comment type="caution">
    <text evidence="1">The sequence shown here is derived from an EMBL/GenBank/DDBJ whole genome shotgun (WGS) entry which is preliminary data.</text>
</comment>
<proteinExistence type="predicted"/>
<name>A0ABR2L5K1_9EUKA</name>
<dbReference type="InterPro" id="IPR036866">
    <property type="entry name" value="RibonucZ/Hydroxyglut_hydro"/>
</dbReference>
<dbReference type="Gene3D" id="3.60.15.10">
    <property type="entry name" value="Ribonuclease Z/Hydroxyacylglutathione hydrolase-like"/>
    <property type="match status" value="1"/>
</dbReference>
<evidence type="ECO:0000313" key="2">
    <source>
        <dbReference type="Proteomes" id="UP001470230"/>
    </source>
</evidence>
<dbReference type="EMBL" id="JAPFFF010000001">
    <property type="protein sequence ID" value="KAK8898635.1"/>
    <property type="molecule type" value="Genomic_DNA"/>
</dbReference>
<protein>
    <recommendedName>
        <fullName evidence="3">Metallo-beta-lactamase domain-containing protein</fullName>
    </recommendedName>
</protein>
<gene>
    <name evidence="1" type="ORF">M9Y10_000927</name>
</gene>
<sequence>MFQNKEQASLYIFNVGQANLFIFKDKDNAFVFDCGFNLKVINIIPYSETINNILSGIKPTIIISHQDLDHFGCLNDFFPPQERKKVIIGGFPIAGKKYIGDDIYFVENQRNGKILNSKFEQLDFSIDELTQCKDIQFFFTENNKSKKNNHQSLIFKLEIYGRNILFPGDLDNTLLNKLIATRGYQEFFSNIDVFIFPHHGGNSNGELSLFALLNDESQSTVPVLSIISSDANKQNSIPTSIIFNLKFENSDSYIEKHSITVYSIYKKEVCTFEKKMALFVSSDAKSKYYEIIFNMNGTINLLDAGKRPLFSNIRDFSEEEIISQILKYYTIENSLYCKWLIQKLKTLLLQYHISEIASMLKFIIGDESENFKWTSFILSHELLGNNYQEILIFLLKSLYKYWSNYQKSFEFDLNGMGSHILSGTLHFVKRFSPKDGFTPKIKHYISDINVIREIIGEIDTNFESFLQNSKIIKLIQE</sequence>
<keyword evidence="2" id="KW-1185">Reference proteome</keyword>
<dbReference type="SUPFAM" id="SSF56281">
    <property type="entry name" value="Metallo-hydrolase/oxidoreductase"/>
    <property type="match status" value="1"/>
</dbReference>
<organism evidence="1 2">
    <name type="scientific">Tritrichomonas musculus</name>
    <dbReference type="NCBI Taxonomy" id="1915356"/>
    <lineage>
        <taxon>Eukaryota</taxon>
        <taxon>Metamonada</taxon>
        <taxon>Parabasalia</taxon>
        <taxon>Tritrichomonadida</taxon>
        <taxon>Tritrichomonadidae</taxon>
        <taxon>Tritrichomonas</taxon>
    </lineage>
</organism>
<accession>A0ABR2L5K1</accession>
<reference evidence="1 2" key="1">
    <citation type="submission" date="2024-04" db="EMBL/GenBank/DDBJ databases">
        <title>Tritrichomonas musculus Genome.</title>
        <authorList>
            <person name="Alves-Ferreira E."/>
            <person name="Grigg M."/>
            <person name="Lorenzi H."/>
            <person name="Galac M."/>
        </authorList>
    </citation>
    <scope>NUCLEOTIDE SEQUENCE [LARGE SCALE GENOMIC DNA]</scope>
    <source>
        <strain evidence="1 2">EAF2021</strain>
    </source>
</reference>
<dbReference type="PANTHER" id="PTHR30619:SF1">
    <property type="entry name" value="RECOMBINATION PROTEIN 2"/>
    <property type="match status" value="1"/>
</dbReference>
<evidence type="ECO:0000313" key="1">
    <source>
        <dbReference type="EMBL" id="KAK8898635.1"/>
    </source>
</evidence>